<dbReference type="EMBL" id="BONQ01000003">
    <property type="protein sequence ID" value="GIG42074.1"/>
    <property type="molecule type" value="Genomic_DNA"/>
</dbReference>
<sequence length="69" mass="7729">MTRLHVDWTACQGRGHCTELLPELLAPDEWGYPRSTDDTKEPAVPVALLPHARRAVRHCPRLALHLVGP</sequence>
<evidence type="ECO:0008006" key="3">
    <source>
        <dbReference type="Google" id="ProtNLM"/>
    </source>
</evidence>
<evidence type="ECO:0000313" key="1">
    <source>
        <dbReference type="EMBL" id="GIG42074.1"/>
    </source>
</evidence>
<name>A0A919PDT3_9ACTN</name>
<gene>
    <name evidence="1" type="ORF">Dsi01nite_001150</name>
</gene>
<evidence type="ECO:0000313" key="2">
    <source>
        <dbReference type="Proteomes" id="UP000660611"/>
    </source>
</evidence>
<dbReference type="Proteomes" id="UP000660611">
    <property type="component" value="Unassembled WGS sequence"/>
</dbReference>
<dbReference type="Pfam" id="PF13459">
    <property type="entry name" value="Fer4_15"/>
    <property type="match status" value="1"/>
</dbReference>
<keyword evidence="2" id="KW-1185">Reference proteome</keyword>
<dbReference type="Gene3D" id="3.30.70.20">
    <property type="match status" value="1"/>
</dbReference>
<protein>
    <recommendedName>
        <fullName evidence="3">Ferredoxin</fullName>
    </recommendedName>
</protein>
<comment type="caution">
    <text evidence="1">The sequence shown here is derived from an EMBL/GenBank/DDBJ whole genome shotgun (WGS) entry which is preliminary data.</text>
</comment>
<dbReference type="AlphaFoldDB" id="A0A919PDT3"/>
<dbReference type="RefSeq" id="WP_203843960.1">
    <property type="nucleotide sequence ID" value="NZ_BAAAVW010000003.1"/>
</dbReference>
<organism evidence="1 2">
    <name type="scientific">Dactylosporangium siamense</name>
    <dbReference type="NCBI Taxonomy" id="685454"/>
    <lineage>
        <taxon>Bacteria</taxon>
        <taxon>Bacillati</taxon>
        <taxon>Actinomycetota</taxon>
        <taxon>Actinomycetes</taxon>
        <taxon>Micromonosporales</taxon>
        <taxon>Micromonosporaceae</taxon>
        <taxon>Dactylosporangium</taxon>
    </lineage>
</organism>
<proteinExistence type="predicted"/>
<dbReference type="SUPFAM" id="SSF54862">
    <property type="entry name" value="4Fe-4S ferredoxins"/>
    <property type="match status" value="1"/>
</dbReference>
<reference evidence="1" key="1">
    <citation type="submission" date="2021-01" db="EMBL/GenBank/DDBJ databases">
        <title>Whole genome shotgun sequence of Dactylosporangium siamense NBRC 106093.</title>
        <authorList>
            <person name="Komaki H."/>
            <person name="Tamura T."/>
        </authorList>
    </citation>
    <scope>NUCLEOTIDE SEQUENCE</scope>
    <source>
        <strain evidence="1">NBRC 106093</strain>
    </source>
</reference>
<accession>A0A919PDT3</accession>